<proteinExistence type="predicted"/>
<dbReference type="OrthoDB" id="2497669at2759"/>
<evidence type="ECO:0000313" key="4">
    <source>
        <dbReference type="Proteomes" id="UP000037035"/>
    </source>
</evidence>
<keyword evidence="2" id="KW-0732">Signal</keyword>
<evidence type="ECO:0000256" key="2">
    <source>
        <dbReference type="SAM" id="SignalP"/>
    </source>
</evidence>
<dbReference type="AlphaFoldDB" id="A0A0L6VV09"/>
<feature type="region of interest" description="Disordered" evidence="1">
    <location>
        <begin position="24"/>
        <end position="60"/>
    </location>
</feature>
<sequence>MLLKTCWFVCLVLGAVAARQPETASTSRPDCLQNPASTNQPALPKRPSNRGISSGPGFGFSLRNSHHKRCKSFASRNRILKDLAAWKLSHYPGHDEVSVRWAIDVHVLGVASQHSSDQTARIIKAPLPLR</sequence>
<dbReference type="Proteomes" id="UP000037035">
    <property type="component" value="Unassembled WGS sequence"/>
</dbReference>
<keyword evidence="4" id="KW-1185">Reference proteome</keyword>
<feature type="chain" id="PRO_5005568577" evidence="2">
    <location>
        <begin position="19"/>
        <end position="130"/>
    </location>
</feature>
<reference evidence="3 4" key="1">
    <citation type="submission" date="2015-08" db="EMBL/GenBank/DDBJ databases">
        <title>Next Generation Sequencing and Analysis of the Genome of Puccinia sorghi L Schw, the Causal Agent of Maize Common Rust.</title>
        <authorList>
            <person name="Rochi L."/>
            <person name="Burguener G."/>
            <person name="Darino M."/>
            <person name="Turjanski A."/>
            <person name="Kreff E."/>
            <person name="Dieguez M.J."/>
            <person name="Sacco F."/>
        </authorList>
    </citation>
    <scope>NUCLEOTIDE SEQUENCE [LARGE SCALE GENOMIC DNA]</scope>
    <source>
        <strain evidence="3 4">RO10H11247</strain>
    </source>
</reference>
<dbReference type="VEuPathDB" id="FungiDB:VP01_1073g3"/>
<evidence type="ECO:0000256" key="1">
    <source>
        <dbReference type="SAM" id="MobiDB-lite"/>
    </source>
</evidence>
<name>A0A0L6VV09_9BASI</name>
<dbReference type="EMBL" id="LAVV01000821">
    <property type="protein sequence ID" value="KNZ64040.1"/>
    <property type="molecule type" value="Genomic_DNA"/>
</dbReference>
<gene>
    <name evidence="3" type="ORF">VP01_1073g3</name>
</gene>
<evidence type="ECO:0000313" key="3">
    <source>
        <dbReference type="EMBL" id="KNZ64040.1"/>
    </source>
</evidence>
<accession>A0A0L6VV09</accession>
<feature type="signal peptide" evidence="2">
    <location>
        <begin position="1"/>
        <end position="18"/>
    </location>
</feature>
<feature type="compositionally biased region" description="Polar residues" evidence="1">
    <location>
        <begin position="24"/>
        <end position="41"/>
    </location>
</feature>
<comment type="caution">
    <text evidence="3">The sequence shown here is derived from an EMBL/GenBank/DDBJ whole genome shotgun (WGS) entry which is preliminary data.</text>
</comment>
<protein>
    <submittedName>
        <fullName evidence="3">Uncharacterized protein</fullName>
    </submittedName>
</protein>
<organism evidence="3 4">
    <name type="scientific">Puccinia sorghi</name>
    <dbReference type="NCBI Taxonomy" id="27349"/>
    <lineage>
        <taxon>Eukaryota</taxon>
        <taxon>Fungi</taxon>
        <taxon>Dikarya</taxon>
        <taxon>Basidiomycota</taxon>
        <taxon>Pucciniomycotina</taxon>
        <taxon>Pucciniomycetes</taxon>
        <taxon>Pucciniales</taxon>
        <taxon>Pucciniaceae</taxon>
        <taxon>Puccinia</taxon>
    </lineage>
</organism>